<feature type="domain" description="PA14" evidence="2">
    <location>
        <begin position="681"/>
        <end position="844"/>
    </location>
</feature>
<dbReference type="PROSITE" id="PS51820">
    <property type="entry name" value="PA14"/>
    <property type="match status" value="1"/>
</dbReference>
<evidence type="ECO:0000259" key="2">
    <source>
        <dbReference type="PROSITE" id="PS51820"/>
    </source>
</evidence>
<dbReference type="InterPro" id="IPR047589">
    <property type="entry name" value="DUF11_rpt"/>
</dbReference>
<evidence type="ECO:0000313" key="4">
    <source>
        <dbReference type="Proteomes" id="UP000664369"/>
    </source>
</evidence>
<keyword evidence="4" id="KW-1185">Reference proteome</keyword>
<accession>A0ABS3QMC3</accession>
<dbReference type="Pfam" id="PF18962">
    <property type="entry name" value="Por_Secre_tail"/>
    <property type="match status" value="1"/>
</dbReference>
<gene>
    <name evidence="3" type="ORF">J4E00_24480</name>
</gene>
<organism evidence="3 4">
    <name type="scientific">Hymenobacter negativus</name>
    <dbReference type="NCBI Taxonomy" id="2795026"/>
    <lineage>
        <taxon>Bacteria</taxon>
        <taxon>Pseudomonadati</taxon>
        <taxon>Bacteroidota</taxon>
        <taxon>Cytophagia</taxon>
        <taxon>Cytophagales</taxon>
        <taxon>Hymenobacteraceae</taxon>
        <taxon>Hymenobacter</taxon>
    </lineage>
</organism>
<dbReference type="InterPro" id="IPR022441">
    <property type="entry name" value="Para_beta_helix_rpt-2"/>
</dbReference>
<dbReference type="InterPro" id="IPR011050">
    <property type="entry name" value="Pectin_lyase_fold/virulence"/>
</dbReference>
<dbReference type="Proteomes" id="UP000664369">
    <property type="component" value="Unassembled WGS sequence"/>
</dbReference>
<evidence type="ECO:0000313" key="3">
    <source>
        <dbReference type="EMBL" id="MBO2012246.1"/>
    </source>
</evidence>
<dbReference type="NCBIfam" id="TIGR03804">
    <property type="entry name" value="para_beta_helix"/>
    <property type="match status" value="1"/>
</dbReference>
<dbReference type="Pfam" id="PF01345">
    <property type="entry name" value="DUF11"/>
    <property type="match status" value="3"/>
</dbReference>
<dbReference type="InterPro" id="IPR039448">
    <property type="entry name" value="Beta_helix"/>
</dbReference>
<feature type="region of interest" description="Disordered" evidence="1">
    <location>
        <begin position="1776"/>
        <end position="1795"/>
    </location>
</feature>
<reference evidence="3 4" key="1">
    <citation type="submission" date="2021-03" db="EMBL/GenBank/DDBJ databases">
        <authorList>
            <person name="Kim M.K."/>
        </authorList>
    </citation>
    <scope>NUCLEOTIDE SEQUENCE [LARGE SCALE GENOMIC DNA]</scope>
    <source>
        <strain evidence="3 4">BT442</strain>
    </source>
</reference>
<sequence length="3210" mass="316604">MNSILQFLKPALRRASYASGWGAALLGFLLTCGPASWAQQGKNGPGTITAASTVVNTYTSLSADATTGASTITVANSALTGGAFGATPLAPGDFVMLIQMQGATIDTGTGASTYGAITAYNNAGRYELLEVKAVPSATSITFQCALTNSYTAAGQVQIVRIPRYTALTLNANTSIVAPAWNGSTGGIVALDVQGDVIFNNSAKIDVSGLGFRGGAVTNASTYPSGGTAYATTSNTLGAEKGEGIAGSQTTYDGLTGRYGRGAAANGGGGGNTHNAAGGGGSNVGTGTWTGNGNPAAGYTTSWNQEAANFATTTSPGGGRGGYSYSINNADATTQGPGNTAWGADNRLNLGGLGGRPLNVTNRLFFGGGGGAGDANNGGGTAGGNGGGLIYILTGGKIGGGPNASLLASGAAAANNTNGTDAPGGGGGGGTIVLNAAVNIESVTVSVAGGRGGNHGVGTSNAEAEGPGGGGGGGYLAYTAFNAGGPPTVNTTGGANGTTTSTSLTEFPPNGATIGGAGLTATFTYNTQCRIVADVVTTLATAQTTALMGTNVTYTATVRNSSATVAATDVAPTVQLPAGLLNVVVKDKTGVTLTNSTTTGYNQLTGLVTFPTETSLAASTTLTYSITFPAPNYTATITGQAQSTASSNDFVPTNNNGSAAAANVQTVVSLPNNSCTGTAYSTAGSGLYAEYYAGYFNDDLGYFAANTPGVTRTDAFLNYFAADSWGNIVPPGTGTVSNPNTYSSRYRGSIKINTAGSYTFRLTSDDASYLWVDGAALAATPVLASAVINNGSQHALTSVTGTVRLSAGSHNLLVFFGENQGDNSLILEYSGPDTGNNNINIPNAVLCPTLANVPPVAVAVTNTPAISNTGGAATLAPLAGTDQDGTVTNYYITTIPTAAQGVLSLGGTPVTAGQTITAAQAATLQFTPSTTFTGNATFTFQAQDNSGQLSNDIATYTIPVVFGINGIVFEDINYGGGAGRTIATANGVTAGSAVGVGTAGNAATAATVELYDGAGNFVATTKTSTTAGSLGQYNFTVATAGNYTVRVVNSTVRSTRPGSVAGLLPVQTYNGSTDRVGGEDPARGDAAANTGTQTLGALAVATAGATIGTIAESQQAITLSGTSGSTGRDFGYNFDVVTNTNDAGQGSLRQFLTNANTLTNAGLAQVGQTAGKEVSIFMIPDGAADAGIRAGVASGLTAGVAVITPLTVLPTILDSGTSIDGTTQTTNIGNNNAGVLGVGGNVGTGANGVDETSGATDDLALSQTNRPEVQIQDGAANLAIGLNVQANATTLRGLSVVGFGNNANADSDANILVSNVTGFVIEANFLGLSATKANFATGTTATGTGDNIRLINGDGNGTLTGATASIIQNNLIGYANGKGIGVENGSTGVVIRNNEIRNNGIDNNNLDGIDIENSSNTIVTGNLVVDNAGVGVDGFGSTGSNTITGNTITGNGRANGETAGVRVYGAGTTVSQNIIRDNYGAGIQVQSGASNNTFSLNSISGNGTVTTTTGGAASGQIGIDLLSATDSDTKGNAPYVTKNDNGDGDTGGNGLINFPIIQTATLSSTTLKLTGFAKPGAIIEFYIASADASGFGEGSLYLSTQTEGVSDADANTGSYSGLINGLDQGAETGQNRYSFTIPLSSFSALQLAALQSGAVLTSTATLSGQGTSEFSGNISLSADVTTTITGPSNIAAGQVTGTFTATFSNVGSVSASAVAQTVTLPAGASLTGAQLTTIQTAYPGTNLSGSTLTFPATAQLAAGASNVYQFVFTAPNTAGANSIGSSVTTTTTQSPNTAADASTFPINVTSVADVVATIVGSAGTSVSAGTTGTFTATFSNSGPSAAAGTVPTVQLSPNVTNVTIGGAGPTTTVGSVATYAGGVTYNTSTGVLMAPAATLNNGASVVYTIGYTQPMQGNVTATATITTTTSQGALSANGNPSTANDVQTATNTGSAGFDLVTTLAGPTTAVAGTQVTYAVTTSNGGPGAAPNAVQTVSMVTSAALTNVFLTNGGTYSYSGGTSLFTFPTIPSLGNGQQVNNSISFTSPGPTASSLSLTALITPNTSAAGDANTPNNQFSISTNLTAAPAATGNTANLNVSISSNAPTGGVAAGASVVFTVKQGNNGPNSATNVVTQVYLPTGLSGVVVKDKSGATVAGAYNSATGVVTFPTETNQASGITPLSYTITANAPASGVVTATATVTAGTNDPVPADNVALTTVTVNQPIAGDVLTTLNGPATATPGESIVYTVAAINSGTTAATAVTQTVQFPAGLAGVVVRDGSGNIITNSTTTGYNSVTGLVTFAPAATLAAGASLTRTITLPAPSNSGSATGGSIVPVASISTTSADNVLTNNSASITTVIKPTTDFMVSLTGPATAVVGNPVTYTVTVTNNGASIGDQQATLQLPTGLDVAAAGLVLPTGASYNTTTGVLTLAAVTAQGLGSASAVTNTVSFNMPAGIAVLAPTVQVAPAANTNDANLSNNAATATTTVTPATETVIDLATTVFSNVTTQNSGTAIVFTVTSTNNTTGSSATNTIQQLSLAAGLIGVQVNGASASSTTNGVSNYAGGVTYDANTGIVAFPAVTLVNGAPISRTVQVDAPSAGPLVATASIKSSQTDNVSANNSNSASVAITSRTDVVTSTTGPATTSPSTPVSYSVITTNNGPAVALGVVPAITLPSGATNVVLPAGASLSGSIVTFATTGNLGIGQSVTNTVTFTSPAATGTYNVAGTATTTTTETTTANNGSTVATTNTAPTAAPVAFDVVNKTTYNATNGTVNTPSANTAGQFLLSGLSAAASSGQSLNNYTITAIPTATQGTLYYNTTGTTYVAVGVNQVLTPAQAASLKFDPADNATTTNSVGDITFSYTVTDNLGKTSNTALFTIPVGRDNTSVYTATPNKGGTVQYQTNDVLAFVIDPNGAAYNGSGLVYNPSGTTTTILAAGGNNGLVNQPNSVVQAPSGSGPAASGLYPANPTNVLPAGVSLDPTTGLIYVSNRALLVNNNSVRYYQINVTTTDIYGGTNAVTAQFSIGAYPLPVELTVFTAKAVNNADAALTWTTASEKSNDHFDVERSLNAADYVKIGEVKGQGSKASATDYALTDVGIGAKASGVVYYRLKQVDIDGTATYSPVRSVSFTKALAPAIALFPNPATAVTQLDLSQLPTGSYQLSVLDATGRVVLSAKLEAGLAHALELNTIASGTYTVRVQGAGISLTKRLIKE</sequence>
<evidence type="ECO:0000256" key="1">
    <source>
        <dbReference type="SAM" id="MobiDB-lite"/>
    </source>
</evidence>
<dbReference type="NCBIfam" id="TIGR01451">
    <property type="entry name" value="B_ant_repeat"/>
    <property type="match status" value="1"/>
</dbReference>
<dbReference type="SUPFAM" id="SSF51126">
    <property type="entry name" value="Pectin lyase-like"/>
    <property type="match status" value="1"/>
</dbReference>
<dbReference type="Pfam" id="PF13229">
    <property type="entry name" value="Beta_helix"/>
    <property type="match status" value="1"/>
</dbReference>
<dbReference type="InterPro" id="IPR037524">
    <property type="entry name" value="PA14/GLEYA"/>
</dbReference>
<dbReference type="InterPro" id="IPR026444">
    <property type="entry name" value="Secre_tail"/>
</dbReference>
<comment type="caution">
    <text evidence="3">The sequence shown here is derived from an EMBL/GenBank/DDBJ whole genome shotgun (WGS) entry which is preliminary data.</text>
</comment>
<dbReference type="NCBIfam" id="TIGR04183">
    <property type="entry name" value="Por_Secre_tail"/>
    <property type="match status" value="1"/>
</dbReference>
<dbReference type="EMBL" id="JAGETZ010000016">
    <property type="protein sequence ID" value="MBO2012246.1"/>
    <property type="molecule type" value="Genomic_DNA"/>
</dbReference>
<dbReference type="SMART" id="SM00758">
    <property type="entry name" value="PA14"/>
    <property type="match status" value="1"/>
</dbReference>
<dbReference type="InterPro" id="IPR001434">
    <property type="entry name" value="OmcB-like_DUF11"/>
</dbReference>
<dbReference type="SMART" id="SM00710">
    <property type="entry name" value="PbH1"/>
    <property type="match status" value="6"/>
</dbReference>
<dbReference type="RefSeq" id="WP_208178018.1">
    <property type="nucleotide sequence ID" value="NZ_JAGETZ010000016.1"/>
</dbReference>
<name>A0ABS3QMC3_9BACT</name>
<dbReference type="InterPro" id="IPR011658">
    <property type="entry name" value="PA14_dom"/>
</dbReference>
<dbReference type="SUPFAM" id="SSF56988">
    <property type="entry name" value="Anthrax protective antigen"/>
    <property type="match status" value="1"/>
</dbReference>
<dbReference type="Pfam" id="PF07691">
    <property type="entry name" value="PA14"/>
    <property type="match status" value="1"/>
</dbReference>
<protein>
    <submittedName>
        <fullName evidence="3">Right-handed parallel beta-helix repeat-containing protein</fullName>
    </submittedName>
</protein>
<dbReference type="Gene3D" id="3.90.182.10">
    <property type="entry name" value="Toxin - Anthrax Protective Antigen,domain 1"/>
    <property type="match status" value="1"/>
</dbReference>
<dbReference type="InterPro" id="IPR006626">
    <property type="entry name" value="PbH1"/>
</dbReference>
<proteinExistence type="predicted"/>